<evidence type="ECO:0000256" key="13">
    <source>
        <dbReference type="ARBA" id="ARBA00023136"/>
    </source>
</evidence>
<dbReference type="GO" id="GO:0005524">
    <property type="term" value="F:ATP binding"/>
    <property type="evidence" value="ECO:0007669"/>
    <property type="project" value="UniProtKB-KW"/>
</dbReference>
<dbReference type="Pfam" id="PF13614">
    <property type="entry name" value="AAA_31"/>
    <property type="match status" value="1"/>
</dbReference>
<dbReference type="Gene3D" id="3.40.50.300">
    <property type="entry name" value="P-loop containing nucleotide triphosphate hydrolases"/>
    <property type="match status" value="1"/>
</dbReference>
<evidence type="ECO:0000313" key="21">
    <source>
        <dbReference type="EMBL" id="REA55228.1"/>
    </source>
</evidence>
<dbReference type="EMBL" id="QNUL01000049">
    <property type="protein sequence ID" value="REA55228.1"/>
    <property type="molecule type" value="Genomic_DNA"/>
</dbReference>
<comment type="catalytic activity">
    <reaction evidence="15">
        <text>L-tyrosyl-[protein] + ATP = O-phospho-L-tyrosyl-[protein] + ADP + H(+)</text>
        <dbReference type="Rhea" id="RHEA:10596"/>
        <dbReference type="Rhea" id="RHEA-COMP:10136"/>
        <dbReference type="Rhea" id="RHEA-COMP:20101"/>
        <dbReference type="ChEBI" id="CHEBI:15378"/>
        <dbReference type="ChEBI" id="CHEBI:30616"/>
        <dbReference type="ChEBI" id="CHEBI:46858"/>
        <dbReference type="ChEBI" id="CHEBI:61978"/>
        <dbReference type="ChEBI" id="CHEBI:456216"/>
        <dbReference type="EC" id="2.7.10.2"/>
    </reaction>
</comment>
<dbReference type="InterPro" id="IPR003856">
    <property type="entry name" value="LPS_length_determ_N"/>
</dbReference>
<dbReference type="OrthoDB" id="9794577at2"/>
<evidence type="ECO:0000259" key="18">
    <source>
        <dbReference type="Pfam" id="PF02706"/>
    </source>
</evidence>
<dbReference type="PANTHER" id="PTHR32309">
    <property type="entry name" value="TYROSINE-PROTEIN KINASE"/>
    <property type="match status" value="1"/>
</dbReference>
<proteinExistence type="inferred from homology"/>
<evidence type="ECO:0000256" key="9">
    <source>
        <dbReference type="ARBA" id="ARBA00022741"/>
    </source>
</evidence>
<dbReference type="InterPro" id="IPR005702">
    <property type="entry name" value="Wzc-like_C"/>
</dbReference>
<comment type="similarity">
    <text evidence="3">Belongs to the etk/wzc family.</text>
</comment>
<dbReference type="SUPFAM" id="SSF52540">
    <property type="entry name" value="P-loop containing nucleoside triphosphate hydrolases"/>
    <property type="match status" value="1"/>
</dbReference>
<evidence type="ECO:0000256" key="1">
    <source>
        <dbReference type="ARBA" id="ARBA00004429"/>
    </source>
</evidence>
<organism evidence="21 22">
    <name type="scientific">Dyadobacter luteus</name>
    <dbReference type="NCBI Taxonomy" id="2259619"/>
    <lineage>
        <taxon>Bacteria</taxon>
        <taxon>Pseudomonadati</taxon>
        <taxon>Bacteroidota</taxon>
        <taxon>Cytophagia</taxon>
        <taxon>Cytophagales</taxon>
        <taxon>Spirosomataceae</taxon>
        <taxon>Dyadobacter</taxon>
    </lineage>
</organism>
<keyword evidence="11" id="KW-0067">ATP-binding</keyword>
<keyword evidence="10" id="KW-0418">Kinase</keyword>
<evidence type="ECO:0000256" key="8">
    <source>
        <dbReference type="ARBA" id="ARBA00022692"/>
    </source>
</evidence>
<evidence type="ECO:0000256" key="15">
    <source>
        <dbReference type="ARBA" id="ARBA00051245"/>
    </source>
</evidence>
<dbReference type="AlphaFoldDB" id="A0A3D8Y5I6"/>
<keyword evidence="6" id="KW-0997">Cell inner membrane</keyword>
<feature type="domain" description="Polysaccharide chain length determinant N-terminal" evidence="18">
    <location>
        <begin position="27"/>
        <end position="112"/>
    </location>
</feature>
<keyword evidence="16" id="KW-0175">Coiled coil</keyword>
<keyword evidence="5" id="KW-1003">Cell membrane</keyword>
<evidence type="ECO:0000256" key="5">
    <source>
        <dbReference type="ARBA" id="ARBA00022475"/>
    </source>
</evidence>
<dbReference type="RefSeq" id="WP_115834359.1">
    <property type="nucleotide sequence ID" value="NZ_QNUL01000049.1"/>
</dbReference>
<evidence type="ECO:0000256" key="17">
    <source>
        <dbReference type="SAM" id="Phobius"/>
    </source>
</evidence>
<keyword evidence="9" id="KW-0547">Nucleotide-binding</keyword>
<feature type="domain" description="Tyrosine-protein kinase G-rich" evidence="20">
    <location>
        <begin position="437"/>
        <end position="514"/>
    </location>
</feature>
<gene>
    <name evidence="21" type="ORF">DSL64_28405</name>
</gene>
<evidence type="ECO:0000256" key="6">
    <source>
        <dbReference type="ARBA" id="ARBA00022519"/>
    </source>
</evidence>
<dbReference type="InterPro" id="IPR032807">
    <property type="entry name" value="GNVR"/>
</dbReference>
<dbReference type="GO" id="GO:0004715">
    <property type="term" value="F:non-membrane spanning protein tyrosine kinase activity"/>
    <property type="evidence" value="ECO:0007669"/>
    <property type="project" value="UniProtKB-EC"/>
</dbReference>
<protein>
    <recommendedName>
        <fullName evidence="4">non-specific protein-tyrosine kinase</fullName>
        <ecNumber evidence="4">2.7.10.2</ecNumber>
    </recommendedName>
</protein>
<dbReference type="Proteomes" id="UP000256373">
    <property type="component" value="Unassembled WGS sequence"/>
</dbReference>
<dbReference type="Pfam" id="PF13807">
    <property type="entry name" value="GNVR"/>
    <property type="match status" value="1"/>
</dbReference>
<keyword evidence="8 17" id="KW-0812">Transmembrane</keyword>
<dbReference type="InterPro" id="IPR025669">
    <property type="entry name" value="AAA_dom"/>
</dbReference>
<dbReference type="CDD" id="cd05387">
    <property type="entry name" value="BY-kinase"/>
    <property type="match status" value="1"/>
</dbReference>
<evidence type="ECO:0000256" key="11">
    <source>
        <dbReference type="ARBA" id="ARBA00022840"/>
    </source>
</evidence>
<evidence type="ECO:0000256" key="2">
    <source>
        <dbReference type="ARBA" id="ARBA00007316"/>
    </source>
</evidence>
<sequence>MRTTLEDILKTPSAGPEENQIVKRSVQLLQNWPWVLVSTGLCLLTAFIYLRYTTPVYEITSTILVKDDTKGTDLGEAAIMENLGLSSGKSNIDNEVEILKSRMLMEKVVQDLQLFTTCSVKGNIKTTELFDQSPILLHFIETPVLSKKQIPKVYTIQFLQHDSLEISATDESWIVAPGDTVQLPEGKAIVSVGIKRPDNDNTYEMTISGLRETVHKYSQALRVSATNKQVSIITIKLTDLNPVKGEAILKRLIANYLQVSQADKNRIAEQTISFINSNLDTVSREVAALEQQMEQFRRSHQLADLTEQSRLLITDLAKYDSESNEIQGQLNMAESLLQFVKSNKNEPIPSSIILQQPVFLATISKYNEIQLLREKAKEGTGDAHPLMQSLNKQVADVRQELIRHIESRKSELDIIYQSNSSASDALKSQMRKIPTVERAFLDIKRQLQIKQDLHTFLLKKQIETSISRSSNLPNGRIIDAPMADYYPIFPDRQITILLALLSGIFIPVFILSLRDIFNVRLSSKKELIEKVKAPLIGEIEFHRGTPFEFDRNPIAEQFRVLRTNLQFIVAGQKNKVILITSGMSEEGKTFVATNLCQSLHLSGKRVILADFDLRRPQVGKTLGLHERGISDYAISNAPLNSFTQNYDNKFSVITAGIIPPNPAELIESARITQAITELKEQYDYVIIDSPPFELVTDAKLLSQYADLTLYVVRQNFTFRHQLEAIQQSYETKQLPKLHIILNNAKRATPYGYAYGA</sequence>
<feature type="domain" description="AAA" evidence="19">
    <location>
        <begin position="585"/>
        <end position="701"/>
    </location>
</feature>
<evidence type="ECO:0000256" key="16">
    <source>
        <dbReference type="SAM" id="Coils"/>
    </source>
</evidence>
<dbReference type="InterPro" id="IPR050445">
    <property type="entry name" value="Bact_polysacc_biosynth/exp"/>
</dbReference>
<dbReference type="GO" id="GO:0005886">
    <property type="term" value="C:plasma membrane"/>
    <property type="evidence" value="ECO:0007669"/>
    <property type="project" value="UniProtKB-SubCell"/>
</dbReference>
<evidence type="ECO:0000256" key="7">
    <source>
        <dbReference type="ARBA" id="ARBA00022679"/>
    </source>
</evidence>
<feature type="transmembrane region" description="Helical" evidence="17">
    <location>
        <begin position="496"/>
        <end position="517"/>
    </location>
</feature>
<comment type="similarity">
    <text evidence="2">Belongs to the CpsD/CapB family.</text>
</comment>
<dbReference type="InterPro" id="IPR027417">
    <property type="entry name" value="P-loop_NTPase"/>
</dbReference>
<name>A0A3D8Y5I6_9BACT</name>
<feature type="transmembrane region" description="Helical" evidence="17">
    <location>
        <begin position="32"/>
        <end position="52"/>
    </location>
</feature>
<comment type="caution">
    <text evidence="21">The sequence shown here is derived from an EMBL/GenBank/DDBJ whole genome shotgun (WGS) entry which is preliminary data.</text>
</comment>
<evidence type="ECO:0000259" key="19">
    <source>
        <dbReference type="Pfam" id="PF13614"/>
    </source>
</evidence>
<keyword evidence="13 17" id="KW-0472">Membrane</keyword>
<evidence type="ECO:0000259" key="20">
    <source>
        <dbReference type="Pfam" id="PF13807"/>
    </source>
</evidence>
<evidence type="ECO:0000313" key="22">
    <source>
        <dbReference type="Proteomes" id="UP000256373"/>
    </source>
</evidence>
<keyword evidence="22" id="KW-1185">Reference proteome</keyword>
<dbReference type="PANTHER" id="PTHR32309:SF13">
    <property type="entry name" value="FERRIC ENTEROBACTIN TRANSPORT PROTEIN FEPE"/>
    <property type="match status" value="1"/>
</dbReference>
<evidence type="ECO:0000256" key="14">
    <source>
        <dbReference type="ARBA" id="ARBA00023137"/>
    </source>
</evidence>
<feature type="coiled-coil region" evidence="16">
    <location>
        <begin position="272"/>
        <end position="299"/>
    </location>
</feature>
<evidence type="ECO:0000256" key="10">
    <source>
        <dbReference type="ARBA" id="ARBA00022777"/>
    </source>
</evidence>
<reference evidence="21 22" key="1">
    <citation type="submission" date="2018-07" db="EMBL/GenBank/DDBJ databases">
        <title>Dyadobacter roseus sp. nov., isolated from rose rhizosphere soil.</title>
        <authorList>
            <person name="Chen L."/>
        </authorList>
    </citation>
    <scope>NUCLEOTIDE SEQUENCE [LARGE SCALE GENOMIC DNA]</scope>
    <source>
        <strain evidence="21 22">RS19</strain>
    </source>
</reference>
<keyword evidence="14" id="KW-0829">Tyrosine-protein kinase</keyword>
<comment type="subcellular location">
    <subcellularLocation>
        <location evidence="1">Cell inner membrane</location>
        <topology evidence="1">Multi-pass membrane protein</topology>
    </subcellularLocation>
</comment>
<dbReference type="NCBIfam" id="TIGR01007">
    <property type="entry name" value="eps_fam"/>
    <property type="match status" value="1"/>
</dbReference>
<accession>A0A3D8Y5I6</accession>
<keyword evidence="7" id="KW-0808">Transferase</keyword>
<dbReference type="EC" id="2.7.10.2" evidence="4"/>
<evidence type="ECO:0000256" key="3">
    <source>
        <dbReference type="ARBA" id="ARBA00008883"/>
    </source>
</evidence>
<evidence type="ECO:0000256" key="12">
    <source>
        <dbReference type="ARBA" id="ARBA00022989"/>
    </source>
</evidence>
<dbReference type="Pfam" id="PF02706">
    <property type="entry name" value="Wzz"/>
    <property type="match status" value="1"/>
</dbReference>
<evidence type="ECO:0000256" key="4">
    <source>
        <dbReference type="ARBA" id="ARBA00011903"/>
    </source>
</evidence>
<keyword evidence="12 17" id="KW-1133">Transmembrane helix</keyword>